<reference evidence="2 3" key="1">
    <citation type="journal article" date="2015" name="Genome Biol.">
        <title>Comparative genomics of Steinernema reveals deeply conserved gene regulatory networks.</title>
        <authorList>
            <person name="Dillman A.R."/>
            <person name="Macchietto M."/>
            <person name="Porter C.F."/>
            <person name="Rogers A."/>
            <person name="Williams B."/>
            <person name="Antoshechkin I."/>
            <person name="Lee M.M."/>
            <person name="Goodwin Z."/>
            <person name="Lu X."/>
            <person name="Lewis E.E."/>
            <person name="Goodrich-Blair H."/>
            <person name="Stock S.P."/>
            <person name="Adams B.J."/>
            <person name="Sternberg P.W."/>
            <person name="Mortazavi A."/>
        </authorList>
    </citation>
    <scope>NUCLEOTIDE SEQUENCE [LARGE SCALE GENOMIC DNA]</scope>
    <source>
        <strain evidence="2 3">ALL</strain>
    </source>
</reference>
<evidence type="ECO:0000256" key="1">
    <source>
        <dbReference type="SAM" id="MobiDB-lite"/>
    </source>
</evidence>
<comment type="caution">
    <text evidence="2">The sequence shown here is derived from an EMBL/GenBank/DDBJ whole genome shotgun (WGS) entry which is preliminary data.</text>
</comment>
<dbReference type="AlphaFoldDB" id="A0A4U5NDX8"/>
<keyword evidence="3" id="KW-1185">Reference proteome</keyword>
<organism evidence="2 3">
    <name type="scientific">Steinernema carpocapsae</name>
    <name type="common">Entomopathogenic nematode</name>
    <dbReference type="NCBI Taxonomy" id="34508"/>
    <lineage>
        <taxon>Eukaryota</taxon>
        <taxon>Metazoa</taxon>
        <taxon>Ecdysozoa</taxon>
        <taxon>Nematoda</taxon>
        <taxon>Chromadorea</taxon>
        <taxon>Rhabditida</taxon>
        <taxon>Tylenchina</taxon>
        <taxon>Panagrolaimomorpha</taxon>
        <taxon>Strongyloidoidea</taxon>
        <taxon>Steinernematidae</taxon>
        <taxon>Steinernema</taxon>
    </lineage>
</organism>
<evidence type="ECO:0000313" key="2">
    <source>
        <dbReference type="EMBL" id="TKR80842.1"/>
    </source>
</evidence>
<protein>
    <submittedName>
        <fullName evidence="2">Uncharacterized protein</fullName>
    </submittedName>
</protein>
<sequence>MVQKMVFLSSEFIFTFRASLTRDLSNCSSAGTHLLSILVNDTLSVDESGSDEEKEEENEELLDLGEHGGMDSEKMDVERCFKLFKARRRTFQNVLEFLQLLIVTLHQISVHPPARCCGSVSVL</sequence>
<proteinExistence type="predicted"/>
<feature type="compositionally biased region" description="Acidic residues" evidence="1">
    <location>
        <begin position="48"/>
        <end position="63"/>
    </location>
</feature>
<dbReference type="EMBL" id="AZBU02000004">
    <property type="protein sequence ID" value="TKR80842.1"/>
    <property type="molecule type" value="Genomic_DNA"/>
</dbReference>
<accession>A0A4U5NDX8</accession>
<dbReference type="Proteomes" id="UP000298663">
    <property type="component" value="Unassembled WGS sequence"/>
</dbReference>
<gene>
    <name evidence="2" type="ORF">L596_014839</name>
</gene>
<evidence type="ECO:0000313" key="3">
    <source>
        <dbReference type="Proteomes" id="UP000298663"/>
    </source>
</evidence>
<feature type="region of interest" description="Disordered" evidence="1">
    <location>
        <begin position="46"/>
        <end position="70"/>
    </location>
</feature>
<name>A0A4U5NDX8_STECR</name>
<reference evidence="2 3" key="2">
    <citation type="journal article" date="2019" name="G3 (Bethesda)">
        <title>Hybrid Assembly of the Genome of the Entomopathogenic Nematode Steinernema carpocapsae Identifies the X-Chromosome.</title>
        <authorList>
            <person name="Serra L."/>
            <person name="Macchietto M."/>
            <person name="Macias-Munoz A."/>
            <person name="McGill C.J."/>
            <person name="Rodriguez I.M."/>
            <person name="Rodriguez B."/>
            <person name="Murad R."/>
            <person name="Mortazavi A."/>
        </authorList>
    </citation>
    <scope>NUCLEOTIDE SEQUENCE [LARGE SCALE GENOMIC DNA]</scope>
    <source>
        <strain evidence="2 3">ALL</strain>
    </source>
</reference>